<protein>
    <recommendedName>
        <fullName evidence="2">DUF8128 domain-containing protein</fullName>
    </recommendedName>
</protein>
<feature type="transmembrane region" description="Helical" evidence="1">
    <location>
        <begin position="12"/>
        <end position="34"/>
    </location>
</feature>
<organism evidence="3 4">
    <name type="scientific">Candidatus Sungbacteria bacterium RIFCSPHIGHO2_01_FULL_47_32</name>
    <dbReference type="NCBI Taxonomy" id="1802264"/>
    <lineage>
        <taxon>Bacteria</taxon>
        <taxon>Candidatus Sungiibacteriota</taxon>
    </lineage>
</organism>
<dbReference type="InterPro" id="IPR058441">
    <property type="entry name" value="DUF8128"/>
</dbReference>
<accession>A0A1G2K980</accession>
<keyword evidence="1" id="KW-1133">Transmembrane helix</keyword>
<keyword evidence="1" id="KW-0472">Membrane</keyword>
<sequence>MPSTDFLDVIKAFWPYMVLTWWFWLPPVLCYGAWESWKYYLKKRYFAGLSWVLLEVRIPKMIAKPPQAMEQIFAGLHAGFRHFDFEEKYWLGLQTDFFCFEIVSVGGRLHFYAYVPTQYRNLFESLVYSQYPESEIKESEDYLARVPDDIPNETWNLYGSEFALAKPDPYPIRTYKEFVIEDISSKEEMRKVDPLSALAEVLAKIKPNEIVSIQLLIRPVGDDWKKEGERLVAKMIGKEIPNETSGLAKFLSGVQFKNPLESFGEAVSAHPYRELEVGKEKSRREGTLMQHLSPGEKDVVTAIGRNITKLGFETVLRFAYIGRTDEFDMMNFAAMNGVLRQFNTQDLNSFKVQTKALTTGKWYNPWRARVKVKRKRIFFRYVRGRKPFSDIRLLRSKPFVFNIEELATIYHFPGETVGAFTTQRVEAKRGEPPADLPM</sequence>
<dbReference type="Proteomes" id="UP000177152">
    <property type="component" value="Unassembled WGS sequence"/>
</dbReference>
<reference evidence="3 4" key="1">
    <citation type="journal article" date="2016" name="Nat. Commun.">
        <title>Thousands of microbial genomes shed light on interconnected biogeochemical processes in an aquifer system.</title>
        <authorList>
            <person name="Anantharaman K."/>
            <person name="Brown C.T."/>
            <person name="Hug L.A."/>
            <person name="Sharon I."/>
            <person name="Castelle C.J."/>
            <person name="Probst A.J."/>
            <person name="Thomas B.C."/>
            <person name="Singh A."/>
            <person name="Wilkins M.J."/>
            <person name="Karaoz U."/>
            <person name="Brodie E.L."/>
            <person name="Williams K.H."/>
            <person name="Hubbard S.S."/>
            <person name="Banfield J.F."/>
        </authorList>
    </citation>
    <scope>NUCLEOTIDE SEQUENCE [LARGE SCALE GENOMIC DNA]</scope>
</reference>
<keyword evidence="1" id="KW-0812">Transmembrane</keyword>
<dbReference type="Pfam" id="PF26449">
    <property type="entry name" value="DUF8128"/>
    <property type="match status" value="1"/>
</dbReference>
<dbReference type="AlphaFoldDB" id="A0A1G2K980"/>
<dbReference type="EMBL" id="MHQC01000005">
    <property type="protein sequence ID" value="OGZ95783.1"/>
    <property type="molecule type" value="Genomic_DNA"/>
</dbReference>
<feature type="domain" description="DUF8128" evidence="2">
    <location>
        <begin position="86"/>
        <end position="415"/>
    </location>
</feature>
<comment type="caution">
    <text evidence="3">The sequence shown here is derived from an EMBL/GenBank/DDBJ whole genome shotgun (WGS) entry which is preliminary data.</text>
</comment>
<proteinExistence type="predicted"/>
<evidence type="ECO:0000313" key="3">
    <source>
        <dbReference type="EMBL" id="OGZ95783.1"/>
    </source>
</evidence>
<name>A0A1G2K980_9BACT</name>
<evidence type="ECO:0000256" key="1">
    <source>
        <dbReference type="SAM" id="Phobius"/>
    </source>
</evidence>
<evidence type="ECO:0000259" key="2">
    <source>
        <dbReference type="Pfam" id="PF26449"/>
    </source>
</evidence>
<gene>
    <name evidence="3" type="ORF">A2633_00625</name>
</gene>
<evidence type="ECO:0000313" key="4">
    <source>
        <dbReference type="Proteomes" id="UP000177152"/>
    </source>
</evidence>